<dbReference type="Proteomes" id="UP000193411">
    <property type="component" value="Unassembled WGS sequence"/>
</dbReference>
<comment type="caution">
    <text evidence="18">The sequence shown here is derived from an EMBL/GenBank/DDBJ whole genome shotgun (WGS) entry which is preliminary data.</text>
</comment>
<dbReference type="InterPro" id="IPR040812">
    <property type="entry name" value="UPF1_1B_dom"/>
</dbReference>
<dbReference type="AlphaFoldDB" id="A0A1Y2HD87"/>
<evidence type="ECO:0000256" key="4">
    <source>
        <dbReference type="ARBA" id="ARBA00022723"/>
    </source>
</evidence>
<dbReference type="GO" id="GO:0003723">
    <property type="term" value="F:RNA binding"/>
    <property type="evidence" value="ECO:0007669"/>
    <property type="project" value="InterPro"/>
</dbReference>
<keyword evidence="11" id="KW-0866">Nonsense-mediated mRNA decay</keyword>
<dbReference type="InterPro" id="IPR027417">
    <property type="entry name" value="P-loop_NTPase"/>
</dbReference>
<keyword evidence="3" id="KW-0963">Cytoplasm</keyword>
<evidence type="ECO:0000256" key="12">
    <source>
        <dbReference type="ARBA" id="ARBA00048432"/>
    </source>
</evidence>
<keyword evidence="19" id="KW-1185">Reference proteome</keyword>
<comment type="subcellular location">
    <subcellularLocation>
        <location evidence="1">Cytoplasm</location>
    </subcellularLocation>
</comment>
<evidence type="ECO:0000256" key="16">
    <source>
        <dbReference type="SAM" id="Phobius"/>
    </source>
</evidence>
<dbReference type="OrthoDB" id="6513042at2759"/>
<dbReference type="GO" id="GO:0016787">
    <property type="term" value="F:hydrolase activity"/>
    <property type="evidence" value="ECO:0007669"/>
    <property type="project" value="UniProtKB-KW"/>
</dbReference>
<evidence type="ECO:0000313" key="18">
    <source>
        <dbReference type="EMBL" id="ORZ31944.1"/>
    </source>
</evidence>
<sequence length="797" mass="89469">MYCGIHNPASVVKCLPCKKWFCNSRGQTSAAHIITHLVRKKHKEVQLHIQSVLEDTILECYQCGSRNVFQLGFIPAKEDTVVVLLCRSPCAATASTLAKDMSWDVSKWQPLIEDRSFVTWLVKQPSAEEQLRARKMDMAAINKLEEMWSAGRDEVNADNLNDDRVVPPEEPAPQVLLRYEDAYHFQNIFGPLVKMEADYDKAQTESQTQDEVVVRWDVGLNGQRLAFFVLPKYELGEVRLAVGDELRLKYRGELRKPWEGSGHVIKLPNSLSDEVCLELKHHHGADPPPIQCTHNFCIDFVWKSVSFDRMQNALKTFAIDEKCVSGYIYHKLLGHDVPMPPVKPSTTAAKRLNAPGLPDLNYTQAYAVKTVLQQPLSLIQGPPGTGKTVTSATIVYHLAKQQGASGGKVLVCAPSNVAVDHLTERIHQTGLKVVRLTAKSREELDSTISFLTLHEQTRNSDHHPALKKLEQLKQEQGELSSADQKRYIMLKRAVEQDLLSAADVICCTCVGAGDKRLMKLRFRSVLVDESTQATEPEVLIPLVRGAKQVVLIGDHQQLPAVVMNKKAAQAGFGQSLFERLILLGIRPIRLQVQYRMHPCLSDFPSNMFYEGSLQNGVTAMERLRTDVEFPWPKPENPMFFYACYGQEEIASSGTSYLNRAEAANVEKCVTRLLKSGVHPHEIGVITPYEGQRSFIVQYMQHNGPLKKDLYKELEVASVDAFQGREKEFIILSCVRSNEHQGIGFLSDPRRLNVALTAPSMAWWLLVTLVFCRATGFGTCCLPRTRTKACSLRARSTP</sequence>
<comment type="catalytic activity">
    <reaction evidence="13">
        <text>ATP + H2O = ADP + phosphate + H(+)</text>
        <dbReference type="Rhea" id="RHEA:13065"/>
        <dbReference type="ChEBI" id="CHEBI:15377"/>
        <dbReference type="ChEBI" id="CHEBI:15378"/>
        <dbReference type="ChEBI" id="CHEBI:30616"/>
        <dbReference type="ChEBI" id="CHEBI:43474"/>
        <dbReference type="ChEBI" id="CHEBI:456216"/>
        <dbReference type="EC" id="3.6.4.13"/>
    </reaction>
    <physiologicalReaction direction="left-to-right" evidence="13">
        <dbReference type="Rhea" id="RHEA:13066"/>
    </physiologicalReaction>
</comment>
<keyword evidence="7" id="KW-0378">Hydrolase</keyword>
<keyword evidence="10" id="KW-0067">ATP-binding</keyword>
<dbReference type="CDD" id="cd18808">
    <property type="entry name" value="SF1_C_Upf1"/>
    <property type="match status" value="1"/>
</dbReference>
<dbReference type="GO" id="GO:0005737">
    <property type="term" value="C:cytoplasm"/>
    <property type="evidence" value="ECO:0007669"/>
    <property type="project" value="UniProtKB-SubCell"/>
</dbReference>
<dbReference type="InterPro" id="IPR041679">
    <property type="entry name" value="DNA2/NAM7-like_C"/>
</dbReference>
<evidence type="ECO:0000256" key="1">
    <source>
        <dbReference type="ARBA" id="ARBA00004496"/>
    </source>
</evidence>
<dbReference type="Gene3D" id="2.40.30.230">
    <property type="match status" value="1"/>
</dbReference>
<comment type="similarity">
    <text evidence="2">Belongs to the DNA2/NAM7 helicase family.</text>
</comment>
<feature type="domain" description="Upf1" evidence="17">
    <location>
        <begin position="1"/>
        <end position="151"/>
    </location>
</feature>
<dbReference type="GO" id="GO:0000184">
    <property type="term" value="P:nuclear-transcribed mRNA catabolic process, nonsense-mediated decay"/>
    <property type="evidence" value="ECO:0007669"/>
    <property type="project" value="UniProtKB-KW"/>
</dbReference>
<dbReference type="Gene3D" id="6.10.140.1240">
    <property type="match status" value="1"/>
</dbReference>
<protein>
    <recommendedName>
        <fullName evidence="17">Upf1 domain-containing protein</fullName>
    </recommendedName>
</protein>
<evidence type="ECO:0000256" key="6">
    <source>
        <dbReference type="ARBA" id="ARBA00022771"/>
    </source>
</evidence>
<evidence type="ECO:0000256" key="15">
    <source>
        <dbReference type="PROSITE-ProRule" id="PRU01341"/>
    </source>
</evidence>
<proteinExistence type="inferred from homology"/>
<dbReference type="STRING" id="765915.A0A1Y2HD87"/>
<evidence type="ECO:0000256" key="11">
    <source>
        <dbReference type="ARBA" id="ARBA00023161"/>
    </source>
</evidence>
<gene>
    <name evidence="18" type="ORF">BCR44DRAFT_1257892</name>
</gene>
<dbReference type="CDD" id="cd18039">
    <property type="entry name" value="DEXXQc_UPF1"/>
    <property type="match status" value="1"/>
</dbReference>
<comment type="caution">
    <text evidence="15">Lacks conserved residue(s) required for the propagation of feature annotation.</text>
</comment>
<feature type="transmembrane region" description="Helical" evidence="16">
    <location>
        <begin position="760"/>
        <end position="782"/>
    </location>
</feature>
<dbReference type="Pfam" id="PF13087">
    <property type="entry name" value="AAA_12"/>
    <property type="match status" value="1"/>
</dbReference>
<dbReference type="Pfam" id="PF09416">
    <property type="entry name" value="UPF1_Zn_bind"/>
    <property type="match status" value="1"/>
</dbReference>
<evidence type="ECO:0000256" key="8">
    <source>
        <dbReference type="ARBA" id="ARBA00022806"/>
    </source>
</evidence>
<keyword evidence="5" id="KW-0547">Nucleotide-binding</keyword>
<keyword evidence="9 15" id="KW-0862">Zinc</keyword>
<dbReference type="PANTHER" id="PTHR10887:SF364">
    <property type="entry name" value="REGULATOR OF NONSENSE TRANSCRIPTS 1"/>
    <property type="match status" value="1"/>
</dbReference>
<dbReference type="InterPro" id="IPR018999">
    <property type="entry name" value="UPF1_CH/ZBD"/>
</dbReference>
<dbReference type="Pfam" id="PF13086">
    <property type="entry name" value="AAA_11"/>
    <property type="match status" value="1"/>
</dbReference>
<dbReference type="GO" id="GO:0003678">
    <property type="term" value="F:DNA helicase activity"/>
    <property type="evidence" value="ECO:0007669"/>
    <property type="project" value="UniProtKB-EC"/>
</dbReference>
<dbReference type="GO" id="GO:0005524">
    <property type="term" value="F:ATP binding"/>
    <property type="evidence" value="ECO:0007669"/>
    <property type="project" value="UniProtKB-KW"/>
</dbReference>
<keyword evidence="16" id="KW-0472">Membrane</keyword>
<dbReference type="CDD" id="cd21407">
    <property type="entry name" value="1B_UPF1-like"/>
    <property type="match status" value="1"/>
</dbReference>
<name>A0A1Y2HD87_9FUNG</name>
<feature type="region of interest" description="CC/SHH/C" evidence="15">
    <location>
        <begin position="14"/>
        <end position="42"/>
    </location>
</feature>
<organism evidence="18 19">
    <name type="scientific">Catenaria anguillulae PL171</name>
    <dbReference type="NCBI Taxonomy" id="765915"/>
    <lineage>
        <taxon>Eukaryota</taxon>
        <taxon>Fungi</taxon>
        <taxon>Fungi incertae sedis</taxon>
        <taxon>Blastocladiomycota</taxon>
        <taxon>Blastocladiomycetes</taxon>
        <taxon>Blastocladiales</taxon>
        <taxon>Catenariaceae</taxon>
        <taxon>Catenaria</taxon>
    </lineage>
</organism>
<dbReference type="Pfam" id="PF18141">
    <property type="entry name" value="UPF1_1B_dom"/>
    <property type="match status" value="1"/>
</dbReference>
<feature type="region of interest" description="C4" evidence="15">
    <location>
        <begin position="60"/>
        <end position="90"/>
    </location>
</feature>
<dbReference type="InterPro" id="IPR047187">
    <property type="entry name" value="SF1_C_Upf1"/>
</dbReference>
<keyword evidence="16" id="KW-1133">Transmembrane helix</keyword>
<comment type="catalytic activity">
    <reaction evidence="12">
        <text>ATP + H2O = ADP + phosphate + H(+)</text>
        <dbReference type="Rhea" id="RHEA:13065"/>
        <dbReference type="ChEBI" id="CHEBI:15377"/>
        <dbReference type="ChEBI" id="CHEBI:15378"/>
        <dbReference type="ChEBI" id="CHEBI:30616"/>
        <dbReference type="ChEBI" id="CHEBI:43474"/>
        <dbReference type="ChEBI" id="CHEBI:456216"/>
        <dbReference type="EC" id="3.6.4.12"/>
    </reaction>
    <physiologicalReaction direction="left-to-right" evidence="12">
        <dbReference type="Rhea" id="RHEA:13066"/>
    </physiologicalReaction>
</comment>
<evidence type="ECO:0000256" key="3">
    <source>
        <dbReference type="ARBA" id="ARBA00022490"/>
    </source>
</evidence>
<accession>A0A1Y2HD87</accession>
<keyword evidence="6 15" id="KW-0863">Zinc-finger</keyword>
<evidence type="ECO:0000256" key="5">
    <source>
        <dbReference type="ARBA" id="ARBA00022741"/>
    </source>
</evidence>
<dbReference type="GO" id="GO:0008270">
    <property type="term" value="F:zinc ion binding"/>
    <property type="evidence" value="ECO:0007669"/>
    <property type="project" value="UniProtKB-UniRule"/>
</dbReference>
<evidence type="ECO:0000256" key="7">
    <source>
        <dbReference type="ARBA" id="ARBA00022801"/>
    </source>
</evidence>
<comment type="function">
    <text evidence="14">RNA-dependent helicase required for nonsense-mediated decay (NMD) of aberrant mRNAs containing premature stop codons and modulates the expression level of normal mRNAs. Also capable of unwinding double-stranded DNA and translocating on single-stranded DNA.</text>
</comment>
<dbReference type="InterPro" id="IPR045055">
    <property type="entry name" value="DNA2/NAM7-like"/>
</dbReference>
<keyword evidence="16" id="KW-0812">Transmembrane</keyword>
<keyword evidence="4 15" id="KW-0479">Metal-binding</keyword>
<evidence type="ECO:0000256" key="14">
    <source>
        <dbReference type="ARBA" id="ARBA00055561"/>
    </source>
</evidence>
<dbReference type="InterPro" id="IPR041677">
    <property type="entry name" value="DNA2/NAM7_AAA_11"/>
</dbReference>
<dbReference type="FunFam" id="3.40.50.300:FF:000097">
    <property type="entry name" value="Regulator of nonsense transcripts 1"/>
    <property type="match status" value="1"/>
</dbReference>
<reference evidence="18 19" key="1">
    <citation type="submission" date="2016-07" db="EMBL/GenBank/DDBJ databases">
        <title>Pervasive Adenine N6-methylation of Active Genes in Fungi.</title>
        <authorList>
            <consortium name="DOE Joint Genome Institute"/>
            <person name="Mondo S.J."/>
            <person name="Dannebaum R.O."/>
            <person name="Kuo R.C."/>
            <person name="Labutti K."/>
            <person name="Haridas S."/>
            <person name="Kuo A."/>
            <person name="Salamov A."/>
            <person name="Ahrendt S.R."/>
            <person name="Lipzen A."/>
            <person name="Sullivan W."/>
            <person name="Andreopoulos W.B."/>
            <person name="Clum A."/>
            <person name="Lindquist E."/>
            <person name="Daum C."/>
            <person name="Ramamoorthy G.K."/>
            <person name="Gryganskyi A."/>
            <person name="Culley D."/>
            <person name="Magnuson J.K."/>
            <person name="James T.Y."/>
            <person name="O'Malley M.A."/>
            <person name="Stajich J.E."/>
            <person name="Spatafora J.W."/>
            <person name="Visel A."/>
            <person name="Grigoriev I.V."/>
        </authorList>
    </citation>
    <scope>NUCLEOTIDE SEQUENCE [LARGE SCALE GENOMIC DNA]</scope>
    <source>
        <strain evidence="18 19">PL171</strain>
    </source>
</reference>
<dbReference type="Gene3D" id="3.40.50.300">
    <property type="entry name" value="P-loop containing nucleotide triphosphate hydrolases"/>
    <property type="match status" value="2"/>
</dbReference>
<dbReference type="SUPFAM" id="SSF52540">
    <property type="entry name" value="P-loop containing nucleoside triphosphate hydrolases"/>
    <property type="match status" value="1"/>
</dbReference>
<dbReference type="PROSITE" id="PS51997">
    <property type="entry name" value="UPF1_CH_RICH"/>
    <property type="match status" value="1"/>
</dbReference>
<dbReference type="PANTHER" id="PTHR10887">
    <property type="entry name" value="DNA2/NAM7 HELICASE FAMILY"/>
    <property type="match status" value="1"/>
</dbReference>
<dbReference type="EMBL" id="MCFL01000053">
    <property type="protein sequence ID" value="ORZ31944.1"/>
    <property type="molecule type" value="Genomic_DNA"/>
</dbReference>
<evidence type="ECO:0000256" key="13">
    <source>
        <dbReference type="ARBA" id="ARBA00049390"/>
    </source>
</evidence>
<evidence type="ECO:0000256" key="10">
    <source>
        <dbReference type="ARBA" id="ARBA00022840"/>
    </source>
</evidence>
<dbReference type="CDD" id="cd21400">
    <property type="entry name" value="ZBD_UPF1-like"/>
    <property type="match status" value="1"/>
</dbReference>
<dbReference type="GO" id="GO:0003724">
    <property type="term" value="F:RNA helicase activity"/>
    <property type="evidence" value="ECO:0007669"/>
    <property type="project" value="UniProtKB-EC"/>
</dbReference>
<keyword evidence="8" id="KW-0347">Helicase</keyword>
<evidence type="ECO:0000313" key="19">
    <source>
        <dbReference type="Proteomes" id="UP000193411"/>
    </source>
</evidence>
<evidence type="ECO:0000256" key="9">
    <source>
        <dbReference type="ARBA" id="ARBA00022833"/>
    </source>
</evidence>
<evidence type="ECO:0000256" key="2">
    <source>
        <dbReference type="ARBA" id="ARBA00007913"/>
    </source>
</evidence>
<evidence type="ECO:0000259" key="17">
    <source>
        <dbReference type="PROSITE" id="PS51997"/>
    </source>
</evidence>